<dbReference type="EMBL" id="FQYP01000014">
    <property type="protein sequence ID" value="SHJ67556.1"/>
    <property type="molecule type" value="Genomic_DNA"/>
</dbReference>
<evidence type="ECO:0000313" key="2">
    <source>
        <dbReference type="Proteomes" id="UP000184432"/>
    </source>
</evidence>
<proteinExistence type="predicted"/>
<name>A0A1M6L8N1_9FLAO</name>
<dbReference type="OrthoDB" id="9915538at2"/>
<sequence>MKNKKLNFKKVIVTNLDNLHSIKGGRPGDTECKFGDPISKSCTAKQGEDDFFTEEGTQQC</sequence>
<dbReference type="AlphaFoldDB" id="A0A1M6L8N1"/>
<accession>A0A1M6L8N1</accession>
<gene>
    <name evidence="1" type="ORF">SAMN04488508_11456</name>
</gene>
<dbReference type="Proteomes" id="UP000184432">
    <property type="component" value="Unassembled WGS sequence"/>
</dbReference>
<reference evidence="2" key="1">
    <citation type="submission" date="2016-11" db="EMBL/GenBank/DDBJ databases">
        <authorList>
            <person name="Varghese N."/>
            <person name="Submissions S."/>
        </authorList>
    </citation>
    <scope>NUCLEOTIDE SEQUENCE [LARGE SCALE GENOMIC DNA]</scope>
    <source>
        <strain evidence="2">DSM 22623</strain>
    </source>
</reference>
<dbReference type="RefSeq" id="WP_073321804.1">
    <property type="nucleotide sequence ID" value="NZ_FQYP01000014.1"/>
</dbReference>
<protein>
    <submittedName>
        <fullName evidence="1">Uncharacterized protein</fullName>
    </submittedName>
</protein>
<organism evidence="1 2">
    <name type="scientific">Aquimarina spongiae</name>
    <dbReference type="NCBI Taxonomy" id="570521"/>
    <lineage>
        <taxon>Bacteria</taxon>
        <taxon>Pseudomonadati</taxon>
        <taxon>Bacteroidota</taxon>
        <taxon>Flavobacteriia</taxon>
        <taxon>Flavobacteriales</taxon>
        <taxon>Flavobacteriaceae</taxon>
        <taxon>Aquimarina</taxon>
    </lineage>
</organism>
<evidence type="ECO:0000313" key="1">
    <source>
        <dbReference type="EMBL" id="SHJ67556.1"/>
    </source>
</evidence>
<keyword evidence="2" id="KW-1185">Reference proteome</keyword>